<evidence type="ECO:0000313" key="9">
    <source>
        <dbReference type="EMBL" id="KOG91492.1"/>
    </source>
</evidence>
<keyword evidence="4 7" id="KW-1133">Transmembrane helix</keyword>
<evidence type="ECO:0000256" key="7">
    <source>
        <dbReference type="SAM" id="Phobius"/>
    </source>
</evidence>
<evidence type="ECO:0000256" key="3">
    <source>
        <dbReference type="ARBA" id="ARBA00022692"/>
    </source>
</evidence>
<evidence type="ECO:0000256" key="5">
    <source>
        <dbReference type="ARBA" id="ARBA00023136"/>
    </source>
</evidence>
<sequence>VEGRGQVKTAQIATGASLTLFGITLLLPWLVEAVVGRLRGGPVAWQLATRRLQLSSGTAARAVSGITVAVAGTIALQMLFSSVQGDYREATGMDSERAQLYASVQMDDPTAARKVLDEFRATKGVSAVIGTIEGFVERAGPLRKGEEFLPTETLLVGDCPTLRQVARLTGGCEDGDVFLVESADGPEADTADLKKPGMKLNLRPEEEGKKTAPRTWTVPKSARTLQSRPDPHGDRRSGIFATPSAVRAADLLNPTLRMSVQLDLHQRDAAEYARNTAARVDPRMSVRTIEDYHFDKRFKSVRTGLFLAAGATMLLIAASMLVSMLEQLRERRRLLSVLVAFGTRRTTMAWSVLWQTAVPVVLGLALAIAGGLGLGLVLLRMLAERTVADLSLIHI</sequence>
<name>A0ABR5JDR1_9ACTN</name>
<protein>
    <submittedName>
        <fullName evidence="9">Membrane protein</fullName>
    </submittedName>
</protein>
<feature type="transmembrane region" description="Helical" evidence="7">
    <location>
        <begin position="12"/>
        <end position="31"/>
    </location>
</feature>
<proteinExistence type="predicted"/>
<keyword evidence="3 7" id="KW-0812">Transmembrane</keyword>
<reference evidence="9 10" key="1">
    <citation type="submission" date="2015-07" db="EMBL/GenBank/DDBJ databases">
        <authorList>
            <person name="Ju K.-S."/>
            <person name="Doroghazi J.R."/>
            <person name="Metcalf W.W."/>
        </authorList>
    </citation>
    <scope>NUCLEOTIDE SEQUENCE [LARGE SCALE GENOMIC DNA]</scope>
    <source>
        <strain evidence="9 10">NRRL B-3589</strain>
    </source>
</reference>
<dbReference type="Pfam" id="PF02687">
    <property type="entry name" value="FtsX"/>
    <property type="match status" value="1"/>
</dbReference>
<feature type="region of interest" description="Disordered" evidence="6">
    <location>
        <begin position="204"/>
        <end position="238"/>
    </location>
</feature>
<comment type="subcellular location">
    <subcellularLocation>
        <location evidence="1">Cell membrane</location>
        <topology evidence="1">Multi-pass membrane protein</topology>
    </subcellularLocation>
</comment>
<evidence type="ECO:0000256" key="2">
    <source>
        <dbReference type="ARBA" id="ARBA00022475"/>
    </source>
</evidence>
<accession>A0ABR5JDR1</accession>
<dbReference type="Proteomes" id="UP000037020">
    <property type="component" value="Unassembled WGS sequence"/>
</dbReference>
<keyword evidence="5 7" id="KW-0472">Membrane</keyword>
<evidence type="ECO:0000259" key="8">
    <source>
        <dbReference type="Pfam" id="PF02687"/>
    </source>
</evidence>
<evidence type="ECO:0000313" key="10">
    <source>
        <dbReference type="Proteomes" id="UP000037020"/>
    </source>
</evidence>
<evidence type="ECO:0000256" key="1">
    <source>
        <dbReference type="ARBA" id="ARBA00004651"/>
    </source>
</evidence>
<organism evidence="9 10">
    <name type="scientific">Streptomyces varsoviensis</name>
    <dbReference type="NCBI Taxonomy" id="67373"/>
    <lineage>
        <taxon>Bacteria</taxon>
        <taxon>Bacillati</taxon>
        <taxon>Actinomycetota</taxon>
        <taxon>Actinomycetes</taxon>
        <taxon>Kitasatosporales</taxon>
        <taxon>Streptomycetaceae</taxon>
        <taxon>Streptomyces</taxon>
    </lineage>
</organism>
<feature type="transmembrane region" description="Helical" evidence="7">
    <location>
        <begin position="59"/>
        <end position="80"/>
    </location>
</feature>
<dbReference type="InterPro" id="IPR003838">
    <property type="entry name" value="ABC3_permease_C"/>
</dbReference>
<comment type="caution">
    <text evidence="9">The sequence shown here is derived from an EMBL/GenBank/DDBJ whole genome shotgun (WGS) entry which is preliminary data.</text>
</comment>
<evidence type="ECO:0000256" key="4">
    <source>
        <dbReference type="ARBA" id="ARBA00022989"/>
    </source>
</evidence>
<dbReference type="EMBL" id="LGUT01000234">
    <property type="protein sequence ID" value="KOG91492.1"/>
    <property type="molecule type" value="Genomic_DNA"/>
</dbReference>
<feature type="transmembrane region" description="Helical" evidence="7">
    <location>
        <begin position="305"/>
        <end position="325"/>
    </location>
</feature>
<feature type="transmembrane region" description="Helical" evidence="7">
    <location>
        <begin position="357"/>
        <end position="379"/>
    </location>
</feature>
<keyword evidence="2" id="KW-1003">Cell membrane</keyword>
<feature type="domain" description="ABC3 transporter permease C-terminal" evidence="8">
    <location>
        <begin position="307"/>
        <end position="378"/>
    </location>
</feature>
<keyword evidence="10" id="KW-1185">Reference proteome</keyword>
<gene>
    <name evidence="9" type="ORF">ADK38_02890</name>
</gene>
<evidence type="ECO:0000256" key="6">
    <source>
        <dbReference type="SAM" id="MobiDB-lite"/>
    </source>
</evidence>
<feature type="non-terminal residue" evidence="9">
    <location>
        <position position="1"/>
    </location>
</feature>
<feature type="non-terminal residue" evidence="9">
    <location>
        <position position="395"/>
    </location>
</feature>